<protein>
    <submittedName>
        <fullName evidence="1">Uncharacterized protein</fullName>
    </submittedName>
</protein>
<evidence type="ECO:0000313" key="1">
    <source>
        <dbReference type="EMBL" id="QBO37150.1"/>
    </source>
</evidence>
<sequence length="127" mass="14189">MQYIGVTFNSSVQHIKKVQNNIIGLKVTASAAGKFERYGQTIIYPKPEGTAGFAVIIDEGVNYAGPLEELQVFAVLGFSNEYATPEKTAMLHEQFEQDNAVLKAEKKRNELVESIRDFQSSMAQKRM</sequence>
<reference evidence="2" key="1">
    <citation type="submission" date="2019-03" db="EMBL/GenBank/DDBJ databases">
        <title>Weissella sp. 26KH-42 Genome sequencing.</title>
        <authorList>
            <person name="Heo J."/>
            <person name="Kim S.-J."/>
            <person name="Kim J.-S."/>
            <person name="Hong S.-B."/>
            <person name="Kwon S.-W."/>
        </authorList>
    </citation>
    <scope>NUCLEOTIDE SEQUENCE [LARGE SCALE GENOMIC DNA]</scope>
    <source>
        <strain evidence="2">26KH-42</strain>
    </source>
</reference>
<dbReference type="EMBL" id="CP037940">
    <property type="protein sequence ID" value="QBO37150.1"/>
    <property type="molecule type" value="Genomic_DNA"/>
</dbReference>
<accession>A0A4P6YWF7</accession>
<keyword evidence="2" id="KW-1185">Reference proteome</keyword>
<dbReference type="AlphaFoldDB" id="A0A4P6YWF7"/>
<organism evidence="1 2">
    <name type="scientific">Periweissella cryptocerci</name>
    <dbReference type="NCBI Taxonomy" id="2506420"/>
    <lineage>
        <taxon>Bacteria</taxon>
        <taxon>Bacillati</taxon>
        <taxon>Bacillota</taxon>
        <taxon>Bacilli</taxon>
        <taxon>Lactobacillales</taxon>
        <taxon>Lactobacillaceae</taxon>
        <taxon>Periweissella</taxon>
    </lineage>
</organism>
<proteinExistence type="predicted"/>
<gene>
    <name evidence="1" type="ORF">EQG49_12140</name>
</gene>
<dbReference type="KEGG" id="wei:EQG49_12140"/>
<evidence type="ECO:0000313" key="2">
    <source>
        <dbReference type="Proteomes" id="UP000292886"/>
    </source>
</evidence>
<dbReference type="RefSeq" id="WP_133364227.1">
    <property type="nucleotide sequence ID" value="NZ_CP037940.1"/>
</dbReference>
<name>A0A4P6YWF7_9LACO</name>
<dbReference type="Proteomes" id="UP000292886">
    <property type="component" value="Chromosome"/>
</dbReference>